<feature type="compositionally biased region" description="Pro residues" evidence="1">
    <location>
        <begin position="389"/>
        <end position="403"/>
    </location>
</feature>
<accession>A0A9W9DCA5</accession>
<dbReference type="OrthoDB" id="3793256at2759"/>
<protein>
    <submittedName>
        <fullName evidence="2">Uncharacterized protein</fullName>
    </submittedName>
</protein>
<feature type="region of interest" description="Disordered" evidence="1">
    <location>
        <begin position="31"/>
        <end position="96"/>
    </location>
</feature>
<evidence type="ECO:0000256" key="1">
    <source>
        <dbReference type="SAM" id="MobiDB-lite"/>
    </source>
</evidence>
<gene>
    <name evidence="2" type="ORF">N0V91_001302</name>
</gene>
<feature type="region of interest" description="Disordered" evidence="1">
    <location>
        <begin position="377"/>
        <end position="403"/>
    </location>
</feature>
<feature type="region of interest" description="Disordered" evidence="1">
    <location>
        <begin position="327"/>
        <end position="348"/>
    </location>
</feature>
<keyword evidence="3" id="KW-1185">Reference proteome</keyword>
<name>A0A9W9DCA5_9PLEO</name>
<comment type="caution">
    <text evidence="2">The sequence shown here is derived from an EMBL/GenBank/DDBJ whole genome shotgun (WGS) entry which is preliminary data.</text>
</comment>
<reference evidence="2" key="1">
    <citation type="submission" date="2022-10" db="EMBL/GenBank/DDBJ databases">
        <title>Tapping the CABI collections for fungal endophytes: first genome assemblies for Collariella, Neodidymelliopsis, Ascochyta clinopodiicola, Didymella pomorum, Didymosphaeria variabile, Neocosmospora piperis and Neocucurbitaria cava.</title>
        <authorList>
            <person name="Hill R."/>
        </authorList>
    </citation>
    <scope>NUCLEOTIDE SEQUENCE</scope>
    <source>
        <strain evidence="2">IMI 355091</strain>
    </source>
</reference>
<feature type="compositionally biased region" description="Basic and acidic residues" evidence="1">
    <location>
        <begin position="61"/>
        <end position="70"/>
    </location>
</feature>
<sequence>MAKAQKKPEGDQSNRDIVAQLQRTIDQLEAERDAAQISNGQPGAYEGQHRTNLRGGAGAEEDVHPYKKDLVCGLSRTPTPPLPPRNPARQDKRPPIIPYLRLDPPARSSSQTELDEVLNLITYLDNRRTLIEPQILLQVAKPNLDQKHMPKELILLIVELDNLLELRQDFWREAKLLAWPDDAAMEIVRGLATTATTSGRALRLHKDRGRPQTTEAILRGDGSTQSTVEEGEVQHVVPGSFPDGPAPPIPARNPARLRGEASSSSTLNYTDIDFEREIATLDRGIVRASQQVQARANQVAPSSYLASLEADNVERLVARRQDLLRRRARTVTSPTSPSTRRDSGTGIDAETQAERSAIWRSLTAAAQAVGEWASEYENNSAQAAAEPKTPVPQPSAPPAPTHPPYRILNCQDWIWVYTNWQFDNLSPSRKISLLIERGSWLARQRSIQEE</sequence>
<dbReference type="EMBL" id="JAPEVA010000005">
    <property type="protein sequence ID" value="KAJ4411518.1"/>
    <property type="molecule type" value="Genomic_DNA"/>
</dbReference>
<evidence type="ECO:0000313" key="2">
    <source>
        <dbReference type="EMBL" id="KAJ4411518.1"/>
    </source>
</evidence>
<organism evidence="2 3">
    <name type="scientific">Didymella pomorum</name>
    <dbReference type="NCBI Taxonomy" id="749634"/>
    <lineage>
        <taxon>Eukaryota</taxon>
        <taxon>Fungi</taxon>
        <taxon>Dikarya</taxon>
        <taxon>Ascomycota</taxon>
        <taxon>Pezizomycotina</taxon>
        <taxon>Dothideomycetes</taxon>
        <taxon>Pleosporomycetidae</taxon>
        <taxon>Pleosporales</taxon>
        <taxon>Pleosporineae</taxon>
        <taxon>Didymellaceae</taxon>
        <taxon>Didymella</taxon>
    </lineage>
</organism>
<dbReference type="Proteomes" id="UP001140510">
    <property type="component" value="Unassembled WGS sequence"/>
</dbReference>
<evidence type="ECO:0000313" key="3">
    <source>
        <dbReference type="Proteomes" id="UP001140510"/>
    </source>
</evidence>
<dbReference type="AlphaFoldDB" id="A0A9W9DCA5"/>
<feature type="region of interest" description="Disordered" evidence="1">
    <location>
        <begin position="238"/>
        <end position="262"/>
    </location>
</feature>
<proteinExistence type="predicted"/>